<feature type="compositionally biased region" description="Polar residues" evidence="1">
    <location>
        <begin position="333"/>
        <end position="357"/>
    </location>
</feature>
<gene>
    <name evidence="3" type="ORF">A9F13_01g00462</name>
</gene>
<proteinExistence type="predicted"/>
<feature type="region of interest" description="Disordered" evidence="1">
    <location>
        <begin position="377"/>
        <end position="444"/>
    </location>
</feature>
<evidence type="ECO:0000256" key="1">
    <source>
        <dbReference type="SAM" id="MobiDB-lite"/>
    </source>
</evidence>
<dbReference type="Pfam" id="PF00615">
    <property type="entry name" value="RGS"/>
    <property type="match status" value="1"/>
</dbReference>
<dbReference type="InterPro" id="IPR016137">
    <property type="entry name" value="RGS"/>
</dbReference>
<feature type="domain" description="RGS" evidence="2">
    <location>
        <begin position="60"/>
        <end position="294"/>
    </location>
</feature>
<dbReference type="InterPro" id="IPR036305">
    <property type="entry name" value="RGS_sf"/>
</dbReference>
<dbReference type="SMART" id="SM00315">
    <property type="entry name" value="RGS"/>
    <property type="match status" value="1"/>
</dbReference>
<comment type="caution">
    <text evidence="3">The sequence shown here is derived from an EMBL/GenBank/DDBJ whole genome shotgun (WGS) entry which is preliminary data.</text>
</comment>
<evidence type="ECO:0000313" key="3">
    <source>
        <dbReference type="EMBL" id="OVF10653.1"/>
    </source>
</evidence>
<protein>
    <recommendedName>
        <fullName evidence="2">RGS domain-containing protein</fullName>
    </recommendedName>
</protein>
<feature type="compositionally biased region" description="Low complexity" evidence="1">
    <location>
        <begin position="404"/>
        <end position="415"/>
    </location>
</feature>
<dbReference type="AlphaFoldDB" id="A0AA91T3Q3"/>
<dbReference type="InterPro" id="IPR044926">
    <property type="entry name" value="RGS_subdomain_2"/>
</dbReference>
<accession>A0AA91T3Q3</accession>
<dbReference type="SUPFAM" id="SSF48097">
    <property type="entry name" value="Regulator of G-protein signaling, RGS"/>
    <property type="match status" value="1"/>
</dbReference>
<name>A0AA91T3Q3_CLALS</name>
<evidence type="ECO:0000259" key="2">
    <source>
        <dbReference type="SMART" id="SM00315"/>
    </source>
</evidence>
<reference evidence="3 4" key="1">
    <citation type="submission" date="2017-04" db="EMBL/GenBank/DDBJ databases">
        <title>Draft genome of the yeast Clavispora lusitaniae type strain CBS 6936.</title>
        <authorList>
            <person name="Durrens P."/>
            <person name="Klopp C."/>
            <person name="Biteau N."/>
            <person name="Fitton-Ouhabi V."/>
            <person name="Dementhon K."/>
            <person name="Accoceberry I."/>
            <person name="Sherman D.J."/>
            <person name="Noel T."/>
        </authorList>
    </citation>
    <scope>NUCLEOTIDE SEQUENCE [LARGE SCALE GENOMIC DNA]</scope>
    <source>
        <strain evidence="3 4">CBS 6936</strain>
    </source>
</reference>
<dbReference type="Gene3D" id="1.10.167.10">
    <property type="entry name" value="Regulator of G-protein Signalling 4, domain 2"/>
    <property type="match status" value="1"/>
</dbReference>
<dbReference type="KEGG" id="clus:A9F13_01g00462"/>
<feature type="compositionally biased region" description="Basic and acidic residues" evidence="1">
    <location>
        <begin position="308"/>
        <end position="321"/>
    </location>
</feature>
<evidence type="ECO:0000313" key="4">
    <source>
        <dbReference type="Proteomes" id="UP000195602"/>
    </source>
</evidence>
<dbReference type="EMBL" id="LYUB02000001">
    <property type="protein sequence ID" value="OVF10653.1"/>
    <property type="molecule type" value="Genomic_DNA"/>
</dbReference>
<dbReference type="Proteomes" id="UP000195602">
    <property type="component" value="Unassembled WGS sequence"/>
</dbReference>
<organism evidence="3 4">
    <name type="scientific">Clavispora lusitaniae</name>
    <name type="common">Candida lusitaniae</name>
    <dbReference type="NCBI Taxonomy" id="36911"/>
    <lineage>
        <taxon>Eukaryota</taxon>
        <taxon>Fungi</taxon>
        <taxon>Dikarya</taxon>
        <taxon>Ascomycota</taxon>
        <taxon>Saccharomycotina</taxon>
        <taxon>Pichiomycetes</taxon>
        <taxon>Metschnikowiaceae</taxon>
        <taxon>Clavispora</taxon>
    </lineage>
</organism>
<feature type="region of interest" description="Disordered" evidence="1">
    <location>
        <begin position="298"/>
        <end position="361"/>
    </location>
</feature>
<sequence length="444" mass="48776">MIQRHAPVPQKAKAPILRQTAMSAPVSPAVTPPATFDKSDPRLPSSLDSLLEDCVLQSLDPKLLCRPRAEYVKSFHKFLMDRHCHENLSFLIEIFRYKYFYDQISSQSPSLFDDSKPQRSLFKQSFLNQSLDESIESIPFPSHTIRRAARRLSHSRSNSVVTNSGTSSPFPFEFEDDTNSSSANAWDALKESYLADDDDSSLSSSSSSLKSCSSTEKELLLRDQWHMIVSRFIIASSPEQVNICASTEQEILNANEDSIVHPSVLENAKHEVVELLRENAYGAFIRSQAPTSCSCSSAMASLGGSNGGKRDTQSNPRKEIDPSTLRDNVCSPLASSAISGLGWTSRQSKSNTASPPTHTKKKNKLLSHLSGSFEDVSSSSSSLSGLMNHFKHHSKSANSPPPQASNVKSDSSASNSEDDSPVLSREPIQSPSLLDKLLKKKRTP</sequence>